<dbReference type="PANTHER" id="PTHR30304:SF0">
    <property type="entry name" value="D-TAGATOSE-1,6-BISPHOSPHATE ALDOLASE SUBUNIT GATY-RELATED"/>
    <property type="match status" value="1"/>
</dbReference>
<evidence type="ECO:0000256" key="1">
    <source>
        <dbReference type="PIRSR" id="PIRSR001359-1"/>
    </source>
</evidence>
<evidence type="ECO:0000313" key="3">
    <source>
        <dbReference type="EMBL" id="PIZ45258.1"/>
    </source>
</evidence>
<dbReference type="InterPro" id="IPR000771">
    <property type="entry name" value="FBA_II"/>
</dbReference>
<feature type="binding site" evidence="2">
    <location>
        <position position="134"/>
    </location>
    <ligand>
        <name>Zn(2+)</name>
        <dbReference type="ChEBI" id="CHEBI:29105"/>
        <label>2</label>
    </ligand>
</feature>
<dbReference type="Gene3D" id="3.20.20.70">
    <property type="entry name" value="Aldolase class I"/>
    <property type="match status" value="1"/>
</dbReference>
<reference evidence="4" key="1">
    <citation type="submission" date="2017-09" db="EMBL/GenBank/DDBJ databases">
        <title>Depth-based differentiation of microbial function through sediment-hosted aquifers and enrichment of novel symbionts in the deep terrestrial subsurface.</title>
        <authorList>
            <person name="Probst A.J."/>
            <person name="Ladd B."/>
            <person name="Jarett J.K."/>
            <person name="Geller-Mcgrath D.E."/>
            <person name="Sieber C.M.K."/>
            <person name="Emerson J.B."/>
            <person name="Anantharaman K."/>
            <person name="Thomas B.C."/>
            <person name="Malmstrom R."/>
            <person name="Stieglmeier M."/>
            <person name="Klingl A."/>
            <person name="Woyke T."/>
            <person name="Ryan C.M."/>
            <person name="Banfield J.F."/>
        </authorList>
    </citation>
    <scope>NUCLEOTIDE SEQUENCE [LARGE SCALE GENOMIC DNA]</scope>
</reference>
<evidence type="ECO:0000256" key="2">
    <source>
        <dbReference type="PIRSR" id="PIRSR001359-3"/>
    </source>
</evidence>
<feature type="binding site" evidence="2">
    <location>
        <position position="213"/>
    </location>
    <ligand>
        <name>Zn(2+)</name>
        <dbReference type="ChEBI" id="CHEBI:29105"/>
        <label>1</label>
        <note>catalytic</note>
    </ligand>
</feature>
<proteinExistence type="predicted"/>
<dbReference type="AlphaFoldDB" id="A0A2M7TGQ1"/>
<comment type="caution">
    <text evidence="3">The sequence shown here is derived from an EMBL/GenBank/DDBJ whole genome shotgun (WGS) entry which is preliminary data.</text>
</comment>
<feature type="active site" description="Proton donor" evidence="1">
    <location>
        <position position="80"/>
    </location>
</feature>
<dbReference type="CDD" id="cd00947">
    <property type="entry name" value="TBP_aldolase_IIB"/>
    <property type="match status" value="1"/>
</dbReference>
<dbReference type="GO" id="GO:0005975">
    <property type="term" value="P:carbohydrate metabolic process"/>
    <property type="evidence" value="ECO:0007669"/>
    <property type="project" value="InterPro"/>
</dbReference>
<dbReference type="NCBIfam" id="TIGR00167">
    <property type="entry name" value="cbbA"/>
    <property type="match status" value="1"/>
</dbReference>
<organism evidence="3 4">
    <name type="scientific">Candidatus Wolfebacteria bacterium CG_4_10_14_0_2_um_filter_39_18</name>
    <dbReference type="NCBI Taxonomy" id="1975061"/>
    <lineage>
        <taxon>Bacteria</taxon>
        <taxon>Candidatus Wolfeibacteriota</taxon>
    </lineage>
</organism>
<evidence type="ECO:0000313" key="4">
    <source>
        <dbReference type="Proteomes" id="UP000230553"/>
    </source>
</evidence>
<keyword evidence="2" id="KW-0479">Metal-binding</keyword>
<keyword evidence="2" id="KW-0862">Zinc</keyword>
<feature type="binding site" evidence="2">
    <location>
        <position position="102"/>
    </location>
    <ligand>
        <name>Zn(2+)</name>
        <dbReference type="ChEBI" id="CHEBI:29105"/>
        <label>2</label>
    </ligand>
</feature>
<protein>
    <submittedName>
        <fullName evidence="3">Tagatose-bisphosphate aldolase</fullName>
    </submittedName>
</protein>
<dbReference type="PIRSF" id="PIRSF001359">
    <property type="entry name" value="F_bP_aldolase_II"/>
    <property type="match status" value="1"/>
</dbReference>
<dbReference type="InterPro" id="IPR013785">
    <property type="entry name" value="Aldolase_TIM"/>
</dbReference>
<dbReference type="EMBL" id="PFNM01000013">
    <property type="protein sequence ID" value="PIZ45258.1"/>
    <property type="molecule type" value="Genomic_DNA"/>
</dbReference>
<comment type="cofactor">
    <cofactor evidence="2">
        <name>Zn(2+)</name>
        <dbReference type="ChEBI" id="CHEBI:29105"/>
    </cofactor>
    <text evidence="2">Binds 2 Zn(2+) ions per subunit. One is catalytic and the other provides a structural contribution.</text>
</comment>
<feature type="binding site" evidence="2">
    <location>
        <position position="81"/>
    </location>
    <ligand>
        <name>Zn(2+)</name>
        <dbReference type="ChEBI" id="CHEBI:29105"/>
        <label>1</label>
        <note>catalytic</note>
    </ligand>
</feature>
<dbReference type="GO" id="GO:0016832">
    <property type="term" value="F:aldehyde-lyase activity"/>
    <property type="evidence" value="ECO:0007669"/>
    <property type="project" value="InterPro"/>
</dbReference>
<feature type="binding site" evidence="2">
    <location>
        <position position="184"/>
    </location>
    <ligand>
        <name>Zn(2+)</name>
        <dbReference type="ChEBI" id="CHEBI:29105"/>
        <label>1</label>
        <note>catalytic</note>
    </ligand>
</feature>
<name>A0A2M7TGQ1_9BACT</name>
<accession>A0A2M7TGQ1</accession>
<dbReference type="PANTHER" id="PTHR30304">
    <property type="entry name" value="D-TAGATOSE-1,6-BISPHOSPHATE ALDOLASE"/>
    <property type="match status" value="1"/>
</dbReference>
<sequence length="286" mass="31546">MKKLIDFIKEAEEKKVAIGHFNVSDIVGLKAVFAAARELNVPVIIGVSEGEWDFIGVRQIVALVKSLREEYGYPIFLNADHTHSLEKLKEAIEAGFDAVMFDNSQLSLEGNIKKTKEVVEYVKNFNPEILVEAELGNIKGSSTILLTSDVDNIKEGDLTKPNEAEQFIKETGVDLFAPAVGNIHGLIINGNPKLDIGRIKEIRKFAGIPLVLHGGSGIKDEDFSAAINAGISVIHINTELRVAWRKGMEAALAQNPEEIVPYKILPKAVEEIEKVVEARLRLFNKI</sequence>
<dbReference type="SUPFAM" id="SSF51569">
    <property type="entry name" value="Aldolase"/>
    <property type="match status" value="1"/>
</dbReference>
<dbReference type="Proteomes" id="UP000230553">
    <property type="component" value="Unassembled WGS sequence"/>
</dbReference>
<gene>
    <name evidence="3" type="ORF">COY31_00740</name>
</gene>
<dbReference type="InterPro" id="IPR050246">
    <property type="entry name" value="Class_II_FBP_aldolase"/>
</dbReference>
<dbReference type="Pfam" id="PF01116">
    <property type="entry name" value="F_bP_aldolase"/>
    <property type="match status" value="1"/>
</dbReference>
<dbReference type="GO" id="GO:0008270">
    <property type="term" value="F:zinc ion binding"/>
    <property type="evidence" value="ECO:0007669"/>
    <property type="project" value="InterPro"/>
</dbReference>